<reference evidence="1 2" key="1">
    <citation type="submission" date="2024-05" db="EMBL/GenBank/DDBJ databases">
        <authorList>
            <person name="Duchaud E."/>
        </authorList>
    </citation>
    <scope>NUCLEOTIDE SEQUENCE [LARGE SCALE GENOMIC DNA]</scope>
    <source>
        <strain evidence="1">Ena-SAMPLE-TAB-13-05-2024-13:56:06:370-140308</strain>
    </source>
</reference>
<keyword evidence="2" id="KW-1185">Reference proteome</keyword>
<dbReference type="InterPro" id="IPR045444">
    <property type="entry name" value="DUF6503"/>
</dbReference>
<dbReference type="PROSITE" id="PS51257">
    <property type="entry name" value="PROKAR_LIPOPROTEIN"/>
    <property type="match status" value="1"/>
</dbReference>
<name>A0ABP1F371_9FLAO</name>
<gene>
    <name evidence="1" type="ORF">T190423A01A_30123</name>
</gene>
<proteinExistence type="predicted"/>
<comment type="caution">
    <text evidence="1">The sequence shown here is derived from an EMBL/GenBank/DDBJ whole genome shotgun (WGS) entry which is preliminary data.</text>
</comment>
<dbReference type="Pfam" id="PF20113">
    <property type="entry name" value="DUF6503"/>
    <property type="match status" value="1"/>
</dbReference>
<protein>
    <submittedName>
        <fullName evidence="1">Deoxyribose-phosphate aldolase</fullName>
    </submittedName>
</protein>
<evidence type="ECO:0000313" key="2">
    <source>
        <dbReference type="Proteomes" id="UP001497527"/>
    </source>
</evidence>
<evidence type="ECO:0000313" key="1">
    <source>
        <dbReference type="EMBL" id="CAL2103009.1"/>
    </source>
</evidence>
<sequence length="241" mass="27423">MRYTVLVVIALILQSCTKEYTAQEVVDHSIKAAKLDVLNEATLAFNFRNKAYKAVRNKGIFTFTKEYQKDSVHIKDVLSNNGFERFVNDSLVSLSEKDKGRFGNAVNSVHYFSILPLGLNDSAVQKKLLAPVTIKGKEYFKIQVTFSEEGGGDDFDDVFIYWFAKDSFTLDYMAYKYHTNGGGVRFRDVLKEHTVKGIRLVDYNNYKPTTKDIDFFSIDALYEAGALQKVSEIVLEDIKVN</sequence>
<accession>A0ABP1F371</accession>
<dbReference type="Proteomes" id="UP001497527">
    <property type="component" value="Unassembled WGS sequence"/>
</dbReference>
<dbReference type="RefSeq" id="WP_348716928.1">
    <property type="nucleotide sequence ID" value="NZ_CAXJIO010000012.1"/>
</dbReference>
<dbReference type="EMBL" id="CAXJIO010000012">
    <property type="protein sequence ID" value="CAL2103009.1"/>
    <property type="molecule type" value="Genomic_DNA"/>
</dbReference>
<organism evidence="1 2">
    <name type="scientific">Tenacibaculum polynesiense</name>
    <dbReference type="NCBI Taxonomy" id="3137857"/>
    <lineage>
        <taxon>Bacteria</taxon>
        <taxon>Pseudomonadati</taxon>
        <taxon>Bacteroidota</taxon>
        <taxon>Flavobacteriia</taxon>
        <taxon>Flavobacteriales</taxon>
        <taxon>Flavobacteriaceae</taxon>
        <taxon>Tenacibaculum</taxon>
    </lineage>
</organism>